<dbReference type="Gene3D" id="3.40.30.10">
    <property type="entry name" value="Glutaredoxin"/>
    <property type="match status" value="1"/>
</dbReference>
<dbReference type="Pfam" id="PF08534">
    <property type="entry name" value="Redoxin"/>
    <property type="match status" value="1"/>
</dbReference>
<dbReference type="EMBL" id="CP032317">
    <property type="protein sequence ID" value="AYA36582.1"/>
    <property type="molecule type" value="Genomic_DNA"/>
</dbReference>
<evidence type="ECO:0000313" key="7">
    <source>
        <dbReference type="EMBL" id="AYA36582.1"/>
    </source>
</evidence>
<dbReference type="SUPFAM" id="SSF52833">
    <property type="entry name" value="Thioredoxin-like"/>
    <property type="match status" value="1"/>
</dbReference>
<dbReference type="Proteomes" id="UP000262802">
    <property type="component" value="Chromosome"/>
</dbReference>
<evidence type="ECO:0000256" key="4">
    <source>
        <dbReference type="ARBA" id="ARBA00023284"/>
    </source>
</evidence>
<dbReference type="KEGG" id="hyh:D3Y59_05635"/>
<organism evidence="7 8">
    <name type="scientific">Hymenobacter oligotrophus</name>
    <dbReference type="NCBI Taxonomy" id="2319843"/>
    <lineage>
        <taxon>Bacteria</taxon>
        <taxon>Pseudomonadati</taxon>
        <taxon>Bacteroidota</taxon>
        <taxon>Cytophagia</taxon>
        <taxon>Cytophagales</taxon>
        <taxon>Hymenobacteraceae</taxon>
        <taxon>Hymenobacter</taxon>
    </lineage>
</organism>
<keyword evidence="3" id="KW-1015">Disulfide bond</keyword>
<evidence type="ECO:0000256" key="5">
    <source>
        <dbReference type="SAM" id="SignalP"/>
    </source>
</evidence>
<name>A0A3B7QYV7_9BACT</name>
<dbReference type="GO" id="GO:0030313">
    <property type="term" value="C:cell envelope"/>
    <property type="evidence" value="ECO:0007669"/>
    <property type="project" value="UniProtKB-SubCell"/>
</dbReference>
<dbReference type="OrthoDB" id="6399635at2"/>
<dbReference type="GO" id="GO:0017004">
    <property type="term" value="P:cytochrome complex assembly"/>
    <property type="evidence" value="ECO:0007669"/>
    <property type="project" value="UniProtKB-KW"/>
</dbReference>
<dbReference type="CDD" id="cd02966">
    <property type="entry name" value="TlpA_like_family"/>
    <property type="match status" value="1"/>
</dbReference>
<evidence type="ECO:0000313" key="8">
    <source>
        <dbReference type="Proteomes" id="UP000262802"/>
    </source>
</evidence>
<gene>
    <name evidence="7" type="ORF">D3Y59_05635</name>
</gene>
<sequence length="498" mass="54583">MLRMMIRCVVGLGLAWLAGCTASKPVGTAVMASVPPPTRAILAGRLLNVRAGDSVRVIYHRTEALSRRAIARTRVDSAGRFRLVLDGLTAATDGQYAGPAGFITVFLSPGDSVFLTANKPHFWQTLHFSGRGSAANNYLVQAHRRFDTNWDSLPEKLYGSSRPTEFQMLVEARHRQQLALLAAYPSLPTAFVQSRRLVLDFQRAVSLLRYVSRLKQTTNQEPVLPRNFWDVLASLPLAELNLRHGNLALLQATADLFEVYPSARLLPPGGVLANAAGLGEQLQAQATADFGNTPARDQIMGVMLSSQLYRFPETSRAAVRAVLPAFWAHNQDSAAARQVRRAWLTMAPLQRGSPAPLFSLLDAAGKPVALHDFRGKVVYLDFWYSSCAPCVAEAPASAQLKRHFAGRDVIFLYVSVDKRPEDWRKALTRHALMGPTSVHLLDPSGSGVAARYGVSSYPSYWIIGRDGHIWKSVAPRPSSGENIIEALEQALTNSLPVK</sequence>
<dbReference type="AlphaFoldDB" id="A0A3B7QYV7"/>
<keyword evidence="5" id="KW-0732">Signal</keyword>
<keyword evidence="8" id="KW-1185">Reference proteome</keyword>
<accession>A0A3B7QYV7</accession>
<feature type="signal peptide" evidence="5">
    <location>
        <begin position="1"/>
        <end position="23"/>
    </location>
</feature>
<dbReference type="InterPro" id="IPR013766">
    <property type="entry name" value="Thioredoxin_domain"/>
</dbReference>
<dbReference type="PROSITE" id="PS51257">
    <property type="entry name" value="PROKAR_LIPOPROTEIN"/>
    <property type="match status" value="1"/>
</dbReference>
<dbReference type="PANTHER" id="PTHR42852:SF6">
    <property type="entry name" value="THIOL:DISULFIDE INTERCHANGE PROTEIN DSBE"/>
    <property type="match status" value="1"/>
</dbReference>
<evidence type="ECO:0000256" key="3">
    <source>
        <dbReference type="ARBA" id="ARBA00023157"/>
    </source>
</evidence>
<evidence type="ECO:0000259" key="6">
    <source>
        <dbReference type="PROSITE" id="PS51352"/>
    </source>
</evidence>
<dbReference type="InterPro" id="IPR036249">
    <property type="entry name" value="Thioredoxin-like_sf"/>
</dbReference>
<keyword evidence="2" id="KW-0201">Cytochrome c-type biogenesis</keyword>
<dbReference type="PANTHER" id="PTHR42852">
    <property type="entry name" value="THIOL:DISULFIDE INTERCHANGE PROTEIN DSBE"/>
    <property type="match status" value="1"/>
</dbReference>
<comment type="subcellular location">
    <subcellularLocation>
        <location evidence="1">Cell envelope</location>
    </subcellularLocation>
</comment>
<feature type="chain" id="PRO_5017606430" evidence="5">
    <location>
        <begin position="24"/>
        <end position="498"/>
    </location>
</feature>
<dbReference type="GO" id="GO:0016491">
    <property type="term" value="F:oxidoreductase activity"/>
    <property type="evidence" value="ECO:0007669"/>
    <property type="project" value="InterPro"/>
</dbReference>
<keyword evidence="4" id="KW-0676">Redox-active center</keyword>
<evidence type="ECO:0000256" key="1">
    <source>
        <dbReference type="ARBA" id="ARBA00004196"/>
    </source>
</evidence>
<proteinExistence type="predicted"/>
<evidence type="ECO:0000256" key="2">
    <source>
        <dbReference type="ARBA" id="ARBA00022748"/>
    </source>
</evidence>
<protein>
    <submittedName>
        <fullName evidence="7">TlpA family protein disulfide reductase</fullName>
    </submittedName>
</protein>
<dbReference type="InterPro" id="IPR013740">
    <property type="entry name" value="Redoxin"/>
</dbReference>
<dbReference type="InterPro" id="IPR050553">
    <property type="entry name" value="Thioredoxin_ResA/DsbE_sf"/>
</dbReference>
<reference evidence="7 8" key="1">
    <citation type="submission" date="2018-09" db="EMBL/GenBank/DDBJ databases">
        <title>Hymenobacter medium sp. nov., isolated from R2A medium.</title>
        <authorList>
            <person name="Yingchao G."/>
        </authorList>
    </citation>
    <scope>NUCLEOTIDE SEQUENCE [LARGE SCALE GENOMIC DNA]</scope>
    <source>
        <strain evidence="8">sh-6</strain>
    </source>
</reference>
<dbReference type="PROSITE" id="PS51352">
    <property type="entry name" value="THIOREDOXIN_2"/>
    <property type="match status" value="1"/>
</dbReference>
<feature type="domain" description="Thioredoxin" evidence="6">
    <location>
        <begin position="349"/>
        <end position="492"/>
    </location>
</feature>